<dbReference type="GO" id="GO:0016491">
    <property type="term" value="F:oxidoreductase activity"/>
    <property type="evidence" value="ECO:0007669"/>
    <property type="project" value="TreeGrafter"/>
</dbReference>
<dbReference type="InterPro" id="IPR033744">
    <property type="entry name" value="RRM_RBM8"/>
</dbReference>
<comment type="caution">
    <text evidence="9">The sequence shown here is derived from an EMBL/GenBank/DDBJ whole genome shotgun (WGS) entry which is preliminary data.</text>
</comment>
<dbReference type="CDD" id="cd12324">
    <property type="entry name" value="RRM_RBM8"/>
    <property type="match status" value="1"/>
</dbReference>
<evidence type="ECO:0000256" key="7">
    <source>
        <dbReference type="SAM" id="MobiDB-lite"/>
    </source>
</evidence>
<evidence type="ECO:0000256" key="6">
    <source>
        <dbReference type="PROSITE-ProRule" id="PRU00176"/>
    </source>
</evidence>
<comment type="subcellular location">
    <subcellularLocation>
        <location evidence="2">Cytoplasm</location>
    </subcellularLocation>
    <subcellularLocation>
        <location evidence="1">Nucleus</location>
    </subcellularLocation>
</comment>
<accession>A0A3R7B0E8</accession>
<dbReference type="Pfam" id="PF00106">
    <property type="entry name" value="adh_short"/>
    <property type="match status" value="1"/>
</dbReference>
<dbReference type="InterPro" id="IPR000504">
    <property type="entry name" value="RRM_dom"/>
</dbReference>
<reference evidence="9 10" key="1">
    <citation type="submission" date="2018-08" db="EMBL/GenBank/DDBJ databases">
        <title>Aphanomyces genome sequencing and annotation.</title>
        <authorList>
            <person name="Minardi D."/>
            <person name="Oidtmann B."/>
            <person name="Van Der Giezen M."/>
            <person name="Studholme D.J."/>
        </authorList>
    </citation>
    <scope>NUCLEOTIDE SEQUENCE [LARGE SCALE GENOMIC DNA]</scope>
    <source>
        <strain evidence="9 10">Sv</strain>
    </source>
</reference>
<dbReference type="VEuPathDB" id="FungiDB:H257_17663"/>
<dbReference type="PROSITE" id="PS50102">
    <property type="entry name" value="RRM"/>
    <property type="match status" value="1"/>
</dbReference>
<dbReference type="SMART" id="SM00360">
    <property type="entry name" value="RRM"/>
    <property type="match status" value="1"/>
</dbReference>
<dbReference type="InterPro" id="IPR051468">
    <property type="entry name" value="Fungal_SecMetab_SDRs"/>
</dbReference>
<dbReference type="GO" id="GO:0006396">
    <property type="term" value="P:RNA processing"/>
    <property type="evidence" value="ECO:0007669"/>
    <property type="project" value="InterPro"/>
</dbReference>
<evidence type="ECO:0000313" key="9">
    <source>
        <dbReference type="EMBL" id="RHY93838.1"/>
    </source>
</evidence>
<dbReference type="GO" id="GO:0005737">
    <property type="term" value="C:cytoplasm"/>
    <property type="evidence" value="ECO:0007669"/>
    <property type="project" value="UniProtKB-SubCell"/>
</dbReference>
<dbReference type="GO" id="GO:0005634">
    <property type="term" value="C:nucleus"/>
    <property type="evidence" value="ECO:0007669"/>
    <property type="project" value="UniProtKB-SubCell"/>
</dbReference>
<dbReference type="InterPro" id="IPR008111">
    <property type="entry name" value="RNA-bd_8"/>
</dbReference>
<evidence type="ECO:0000256" key="2">
    <source>
        <dbReference type="ARBA" id="ARBA00004496"/>
    </source>
</evidence>
<dbReference type="PANTHER" id="PTHR43544">
    <property type="entry name" value="SHORT-CHAIN DEHYDROGENASE/REDUCTASE"/>
    <property type="match status" value="1"/>
</dbReference>
<evidence type="ECO:0000256" key="4">
    <source>
        <dbReference type="ARBA" id="ARBA00022884"/>
    </source>
</evidence>
<dbReference type="InterPro" id="IPR012677">
    <property type="entry name" value="Nucleotide-bd_a/b_plait_sf"/>
</dbReference>
<dbReference type="SUPFAM" id="SSF51735">
    <property type="entry name" value="NAD(P)-binding Rossmann-fold domains"/>
    <property type="match status" value="1"/>
</dbReference>
<dbReference type="GO" id="GO:0003729">
    <property type="term" value="F:mRNA binding"/>
    <property type="evidence" value="ECO:0007669"/>
    <property type="project" value="InterPro"/>
</dbReference>
<evidence type="ECO:0000259" key="8">
    <source>
        <dbReference type="PROSITE" id="PS50102"/>
    </source>
</evidence>
<evidence type="ECO:0000313" key="10">
    <source>
        <dbReference type="Proteomes" id="UP000285712"/>
    </source>
</evidence>
<organism evidence="9 10">
    <name type="scientific">Aphanomyces astaci</name>
    <name type="common">Crayfish plague agent</name>
    <dbReference type="NCBI Taxonomy" id="112090"/>
    <lineage>
        <taxon>Eukaryota</taxon>
        <taxon>Sar</taxon>
        <taxon>Stramenopiles</taxon>
        <taxon>Oomycota</taxon>
        <taxon>Saprolegniomycetes</taxon>
        <taxon>Saprolegniales</taxon>
        <taxon>Verrucalvaceae</taxon>
        <taxon>Aphanomyces</taxon>
    </lineage>
</organism>
<dbReference type="SUPFAM" id="SSF54928">
    <property type="entry name" value="RNA-binding domain, RBD"/>
    <property type="match status" value="1"/>
</dbReference>
<evidence type="ECO:0000256" key="3">
    <source>
        <dbReference type="ARBA" id="ARBA00022490"/>
    </source>
</evidence>
<protein>
    <recommendedName>
        <fullName evidence="8">RRM domain-containing protein</fullName>
    </recommendedName>
</protein>
<feature type="domain" description="RRM" evidence="8">
    <location>
        <begin position="612"/>
        <end position="690"/>
    </location>
</feature>
<dbReference type="InterPro" id="IPR035979">
    <property type="entry name" value="RBD_domain_sf"/>
</dbReference>
<keyword evidence="3" id="KW-0963">Cytoplasm</keyword>
<feature type="compositionally biased region" description="Low complexity" evidence="7">
    <location>
        <begin position="700"/>
        <end position="711"/>
    </location>
</feature>
<proteinExistence type="predicted"/>
<sequence>MEGTEAAGGVEVVTEATVSVDPQDLAVCIRVLEAFHGNMEALKAAPFKALRRAVVPLCEDVRTRLFHGKDVATYDDTKKKKQDRKRKAAQAAALDKHFINNTKLRSQRLQALDSLTAAAPMLALVADGAVVDDAPDVSMDGQTDNQPPPTLHGFRSCYACKKRFDTLHHFYDQLCPDCATLNFQKRLQTADLTGYIALVTGARVKIGYHTALKLLRAGATVIATSRFPQDAAIRYANESDYSTWKTRLHVYGLDLRDLAGAEVFMDCIERTFHSLDILVNNATQTIRRPTHYYQVSDNLLHLLSNERRAPADTPENIRDVLSGNHSFQRALATPHQPLTLTHAASTDPSTAPTNFANDAALSATTSTPTAKSAELSQLPLTKDDKDLTADERAALYPVAQYDANNQQVDLRKTNSWKLKIDHVESPELAEVFAINALAPFILNKRAILLFEKQSARPHHFIVNVSAMEGKFYRYKTPHHPHTNMAKAAANMMTRTCSEELKTRHIYMNSVDTGWINDENPRDKAQEIAAKHNFQAFNPSFHRFGAGTVIHTREEGATMSDYDSDSNGRSNKKNFRGRGQRSVGLASSRSVFDRLDQGESKAANAGQKSVEGYVLFVSNVHEEAQEEDLLDAFQEVAEVANIHLNLDRRTGFVKGYALLEFKELDDAKEVIKEMNNKDLLGNELKVDWAFVKDGGDSKGGRPSQQAPRSRRQ</sequence>
<keyword evidence="5" id="KW-0539">Nucleus</keyword>
<dbReference type="PRINTS" id="PR01738">
    <property type="entry name" value="RNABINDINGM8"/>
</dbReference>
<dbReference type="EMBL" id="QUTG01002983">
    <property type="protein sequence ID" value="RHY93838.1"/>
    <property type="molecule type" value="Genomic_DNA"/>
</dbReference>
<dbReference type="Pfam" id="PF00076">
    <property type="entry name" value="RRM_1"/>
    <property type="match status" value="1"/>
</dbReference>
<evidence type="ECO:0000256" key="5">
    <source>
        <dbReference type="ARBA" id="ARBA00023242"/>
    </source>
</evidence>
<dbReference type="Proteomes" id="UP000285712">
    <property type="component" value="Unassembled WGS sequence"/>
</dbReference>
<dbReference type="Gene3D" id="3.30.70.330">
    <property type="match status" value="1"/>
</dbReference>
<feature type="compositionally biased region" description="Basic residues" evidence="7">
    <location>
        <begin position="569"/>
        <end position="578"/>
    </location>
</feature>
<dbReference type="AlphaFoldDB" id="A0A3R7B0E8"/>
<dbReference type="VEuPathDB" id="FungiDB:H257_17665"/>
<dbReference type="InterPro" id="IPR002347">
    <property type="entry name" value="SDR_fam"/>
</dbReference>
<feature type="region of interest" description="Disordered" evidence="7">
    <location>
        <begin position="692"/>
        <end position="711"/>
    </location>
</feature>
<evidence type="ECO:0000256" key="1">
    <source>
        <dbReference type="ARBA" id="ARBA00004123"/>
    </source>
</evidence>
<dbReference type="InterPro" id="IPR036291">
    <property type="entry name" value="NAD(P)-bd_dom_sf"/>
</dbReference>
<gene>
    <name evidence="9" type="ORF">DYB35_003493</name>
</gene>
<dbReference type="PANTHER" id="PTHR43544:SF2">
    <property type="entry name" value="OXIDOREDUCTASE"/>
    <property type="match status" value="1"/>
</dbReference>
<dbReference type="Pfam" id="PF13561">
    <property type="entry name" value="adh_short_C2"/>
    <property type="match status" value="1"/>
</dbReference>
<keyword evidence="4 6" id="KW-0694">RNA-binding</keyword>
<feature type="region of interest" description="Disordered" evidence="7">
    <location>
        <begin position="556"/>
        <end position="581"/>
    </location>
</feature>
<dbReference type="Gene3D" id="3.40.50.720">
    <property type="entry name" value="NAD(P)-binding Rossmann-like Domain"/>
    <property type="match status" value="2"/>
</dbReference>
<name>A0A3R7B0E8_APHAT</name>